<dbReference type="AlphaFoldDB" id="A0A7W7INS3"/>
<feature type="transmembrane region" description="Helical" evidence="1">
    <location>
        <begin position="6"/>
        <end position="24"/>
    </location>
</feature>
<organism evidence="3 4">
    <name type="scientific">Brevundimonas bullata</name>
    <dbReference type="NCBI Taxonomy" id="13160"/>
    <lineage>
        <taxon>Bacteria</taxon>
        <taxon>Pseudomonadati</taxon>
        <taxon>Pseudomonadota</taxon>
        <taxon>Alphaproteobacteria</taxon>
        <taxon>Caulobacterales</taxon>
        <taxon>Caulobacteraceae</taxon>
        <taxon>Brevundimonas</taxon>
    </lineage>
</organism>
<evidence type="ECO:0000313" key="4">
    <source>
        <dbReference type="Proteomes" id="UP000539957"/>
    </source>
</evidence>
<sequence length="125" mass="13397">MAEEFIPIAFFIMIGAIVLVPAWLKSKERKEMQATLRSAIEKGQPLPPEVIDSLSKDNIKAPATAARDLRVGVILLAVSLGVALFGYMVSFAEMDAFYPIAGSAAVPGMIGLAFIVLSIFNKNKG</sequence>
<reference evidence="3 4" key="1">
    <citation type="submission" date="2020-08" db="EMBL/GenBank/DDBJ databases">
        <title>Functional genomics of gut bacteria from endangered species of beetles.</title>
        <authorList>
            <person name="Carlos-Shanley C."/>
        </authorList>
    </citation>
    <scope>NUCLEOTIDE SEQUENCE [LARGE SCALE GENOMIC DNA]</scope>
    <source>
        <strain evidence="3 4">S00123</strain>
    </source>
</reference>
<accession>A0A7W7INS3</accession>
<comment type="caution">
    <text evidence="3">The sequence shown here is derived from an EMBL/GenBank/DDBJ whole genome shotgun (WGS) entry which is preliminary data.</text>
</comment>
<keyword evidence="1" id="KW-1133">Transmembrane helix</keyword>
<keyword evidence="1" id="KW-0812">Transmembrane</keyword>
<dbReference type="Proteomes" id="UP000539957">
    <property type="component" value="Unassembled WGS sequence"/>
</dbReference>
<dbReference type="EMBL" id="JACHKY010000002">
    <property type="protein sequence ID" value="MBB4797295.1"/>
    <property type="molecule type" value="Genomic_DNA"/>
</dbReference>
<dbReference type="Pfam" id="PF19762">
    <property type="entry name" value="DUF6249"/>
    <property type="match status" value="1"/>
</dbReference>
<keyword evidence="4" id="KW-1185">Reference proteome</keyword>
<dbReference type="InterPro" id="IPR046216">
    <property type="entry name" value="DUF6249"/>
</dbReference>
<name>A0A7W7INS3_9CAUL</name>
<gene>
    <name evidence="3" type="ORF">HNP32_001019</name>
</gene>
<proteinExistence type="predicted"/>
<evidence type="ECO:0000256" key="1">
    <source>
        <dbReference type="SAM" id="Phobius"/>
    </source>
</evidence>
<evidence type="ECO:0000313" key="3">
    <source>
        <dbReference type="EMBL" id="MBB4797295.1"/>
    </source>
</evidence>
<feature type="domain" description="DUF6249" evidence="2">
    <location>
        <begin position="8"/>
        <end position="120"/>
    </location>
</feature>
<protein>
    <recommendedName>
        <fullName evidence="2">DUF6249 domain-containing protein</fullName>
    </recommendedName>
</protein>
<dbReference type="RefSeq" id="WP_184267804.1">
    <property type="nucleotide sequence ID" value="NZ_JACHKY010000002.1"/>
</dbReference>
<feature type="transmembrane region" description="Helical" evidence="1">
    <location>
        <begin position="69"/>
        <end position="90"/>
    </location>
</feature>
<evidence type="ECO:0000259" key="2">
    <source>
        <dbReference type="Pfam" id="PF19762"/>
    </source>
</evidence>
<feature type="transmembrane region" description="Helical" evidence="1">
    <location>
        <begin position="96"/>
        <end position="120"/>
    </location>
</feature>
<keyword evidence="1" id="KW-0472">Membrane</keyword>